<keyword evidence="3" id="KW-0285">Flavoprotein</keyword>
<gene>
    <name evidence="8" type="primary">betA</name>
    <name evidence="8" type="ORF">EHYA_06200</name>
</gene>
<dbReference type="InterPro" id="IPR007867">
    <property type="entry name" value="GMC_OxRtase_C"/>
</dbReference>
<feature type="domain" description="Glucose-methanol-choline oxidoreductase N-terminal" evidence="6">
    <location>
        <begin position="5"/>
        <end position="265"/>
    </location>
</feature>
<dbReference type="PANTHER" id="PTHR11552:SF147">
    <property type="entry name" value="CHOLINE DEHYDROGENASE, MITOCHONDRIAL"/>
    <property type="match status" value="1"/>
</dbReference>
<dbReference type="SUPFAM" id="SSF54373">
    <property type="entry name" value="FAD-linked reductases, C-terminal domain"/>
    <property type="match status" value="1"/>
</dbReference>
<keyword evidence="4 5" id="KW-0274">FAD</keyword>
<dbReference type="Pfam" id="PF05199">
    <property type="entry name" value="GMC_oxred_C"/>
    <property type="match status" value="1"/>
</dbReference>
<dbReference type="AlphaFoldDB" id="A0A401YV41"/>
<dbReference type="Gene3D" id="3.30.410.40">
    <property type="match status" value="1"/>
</dbReference>
<feature type="binding site" evidence="5">
    <location>
        <position position="205"/>
    </location>
    <ligand>
        <name>FAD</name>
        <dbReference type="ChEBI" id="CHEBI:57692"/>
    </ligand>
</feature>
<dbReference type="OrthoDB" id="9785276at2"/>
<organism evidence="8 9">
    <name type="scientific">Embleya hyalina</name>
    <dbReference type="NCBI Taxonomy" id="516124"/>
    <lineage>
        <taxon>Bacteria</taxon>
        <taxon>Bacillati</taxon>
        <taxon>Actinomycetota</taxon>
        <taxon>Actinomycetes</taxon>
        <taxon>Kitasatosporales</taxon>
        <taxon>Streptomycetaceae</taxon>
        <taxon>Embleya</taxon>
    </lineage>
</organism>
<feature type="binding site" evidence="5">
    <location>
        <begin position="81"/>
        <end position="84"/>
    </location>
    <ligand>
        <name>FAD</name>
        <dbReference type="ChEBI" id="CHEBI:57692"/>
    </ligand>
</feature>
<dbReference type="SUPFAM" id="SSF51905">
    <property type="entry name" value="FAD/NAD(P)-binding domain"/>
    <property type="match status" value="1"/>
</dbReference>
<evidence type="ECO:0000256" key="1">
    <source>
        <dbReference type="ARBA" id="ARBA00001974"/>
    </source>
</evidence>
<dbReference type="EMBL" id="BIFH01000028">
    <property type="protein sequence ID" value="GCD98493.1"/>
    <property type="molecule type" value="Genomic_DNA"/>
</dbReference>
<evidence type="ECO:0000259" key="7">
    <source>
        <dbReference type="Pfam" id="PF05199"/>
    </source>
</evidence>
<proteinExistence type="inferred from homology"/>
<evidence type="ECO:0000256" key="2">
    <source>
        <dbReference type="ARBA" id="ARBA00010790"/>
    </source>
</evidence>
<dbReference type="GO" id="GO:0016614">
    <property type="term" value="F:oxidoreductase activity, acting on CH-OH group of donors"/>
    <property type="evidence" value="ECO:0007669"/>
    <property type="project" value="InterPro"/>
</dbReference>
<evidence type="ECO:0000259" key="6">
    <source>
        <dbReference type="Pfam" id="PF00732"/>
    </source>
</evidence>
<evidence type="ECO:0000313" key="9">
    <source>
        <dbReference type="Proteomes" id="UP000286931"/>
    </source>
</evidence>
<keyword evidence="9" id="KW-1185">Reference proteome</keyword>
<feature type="binding site" evidence="5">
    <location>
        <position position="73"/>
    </location>
    <ligand>
        <name>FAD</name>
        <dbReference type="ChEBI" id="CHEBI:57692"/>
    </ligand>
</feature>
<dbReference type="PROSITE" id="PS51257">
    <property type="entry name" value="PROKAR_LIPOPROTEIN"/>
    <property type="match status" value="1"/>
</dbReference>
<name>A0A401YV41_9ACTN</name>
<dbReference type="RefSeq" id="WP_126640399.1">
    <property type="nucleotide sequence ID" value="NZ_BIFH01000028.1"/>
</dbReference>
<comment type="caution">
    <text evidence="8">The sequence shown here is derived from an EMBL/GenBank/DDBJ whole genome shotgun (WGS) entry which is preliminary data.</text>
</comment>
<protein>
    <submittedName>
        <fullName evidence="8">Choline dehydrogenase</fullName>
    </submittedName>
</protein>
<evidence type="ECO:0000256" key="3">
    <source>
        <dbReference type="ARBA" id="ARBA00022630"/>
    </source>
</evidence>
<dbReference type="GO" id="GO:0050660">
    <property type="term" value="F:flavin adenine dinucleotide binding"/>
    <property type="evidence" value="ECO:0007669"/>
    <property type="project" value="InterPro"/>
</dbReference>
<dbReference type="InterPro" id="IPR036188">
    <property type="entry name" value="FAD/NAD-bd_sf"/>
</dbReference>
<dbReference type="Gene3D" id="3.50.50.60">
    <property type="entry name" value="FAD/NAD(P)-binding domain"/>
    <property type="match status" value="1"/>
</dbReference>
<dbReference type="PANTHER" id="PTHR11552">
    <property type="entry name" value="GLUCOSE-METHANOL-CHOLINE GMC OXIDOREDUCTASE"/>
    <property type="match status" value="1"/>
</dbReference>
<reference evidence="8 9" key="1">
    <citation type="submission" date="2018-12" db="EMBL/GenBank/DDBJ databases">
        <title>Draft genome sequence of Embleya hyalina NBRC 13850T.</title>
        <authorList>
            <person name="Komaki H."/>
            <person name="Hosoyama A."/>
            <person name="Kimura A."/>
            <person name="Ichikawa N."/>
            <person name="Tamura T."/>
        </authorList>
    </citation>
    <scope>NUCLEOTIDE SEQUENCE [LARGE SCALE GENOMIC DNA]</scope>
    <source>
        <strain evidence="8 9">NBRC 13850</strain>
    </source>
</reference>
<evidence type="ECO:0000256" key="5">
    <source>
        <dbReference type="PIRSR" id="PIRSR000137-2"/>
    </source>
</evidence>
<sequence>MRGFEVVVVGAGSAGCVIAARLSERHDVLLLEAGPAALPEELRRLSRPIRAPYDWGDTVVSGDRDLRYARGRVVGGSSATNGAVAMRPEPEDFDTWPEGWSWTDMLPCLNRIEHDLDFGDRPYHGTDGPIPIIRHPRADWAPLQAAFAAGCAAVGIPDCADHNAPTGTGVGPIPMNRRDRTRVSNAAAYLAGAADRVTVRADTHVARVLVEHGRAVGVELADGAIVPAGRVILAAGVVQSPLLLVRSGLAAANPHVGRHLTDHPVVPFAARVDPDAVPADAPTLQVIAKATAHHRHDLQLTPVARRDPDGTCELDISVSLQLPAGAGTVTPTSSDPDAPARIDWPFPAHPDNLARLREGRRLAARIARESGILLDNGEADHAAALGDAESDELIRRTHYAFYHGVGTCRMAEDPAAGVVDPTGAVFGTRGLHIVDASVIPTVPRTNTHLLVTALAERWCDLDTA</sequence>
<dbReference type="Pfam" id="PF00732">
    <property type="entry name" value="GMC_oxred_N"/>
    <property type="match status" value="1"/>
</dbReference>
<evidence type="ECO:0000256" key="4">
    <source>
        <dbReference type="ARBA" id="ARBA00022827"/>
    </source>
</evidence>
<dbReference type="InterPro" id="IPR012132">
    <property type="entry name" value="GMC_OxRdtase"/>
</dbReference>
<dbReference type="Proteomes" id="UP000286931">
    <property type="component" value="Unassembled WGS sequence"/>
</dbReference>
<accession>A0A401YV41</accession>
<dbReference type="PIRSF" id="PIRSF000137">
    <property type="entry name" value="Alcohol_oxidase"/>
    <property type="match status" value="1"/>
</dbReference>
<feature type="domain" description="Glucose-methanol-choline oxidoreductase C-terminal" evidence="7">
    <location>
        <begin position="324"/>
        <end position="455"/>
    </location>
</feature>
<evidence type="ECO:0000313" key="8">
    <source>
        <dbReference type="EMBL" id="GCD98493.1"/>
    </source>
</evidence>
<dbReference type="InterPro" id="IPR000172">
    <property type="entry name" value="GMC_OxRdtase_N"/>
</dbReference>
<comment type="similarity">
    <text evidence="2">Belongs to the GMC oxidoreductase family.</text>
</comment>
<comment type="cofactor">
    <cofactor evidence="1 5">
        <name>FAD</name>
        <dbReference type="ChEBI" id="CHEBI:57692"/>
    </cofactor>
</comment>